<keyword evidence="7" id="KW-0446">Lipid-binding</keyword>
<evidence type="ECO:0000256" key="6">
    <source>
        <dbReference type="ARBA" id="ARBA00023055"/>
    </source>
</evidence>
<dbReference type="GO" id="GO:0008289">
    <property type="term" value="F:lipid binding"/>
    <property type="evidence" value="ECO:0007669"/>
    <property type="project" value="UniProtKB-KW"/>
</dbReference>
<keyword evidence="4" id="KW-0256">Endoplasmic reticulum</keyword>
<name>A0A1R2B659_9CILI</name>
<evidence type="ECO:0000256" key="1">
    <source>
        <dbReference type="ARBA" id="ARBA00004586"/>
    </source>
</evidence>
<gene>
    <name evidence="11" type="ORF">SteCoe_29340</name>
</gene>
<dbReference type="Proteomes" id="UP000187209">
    <property type="component" value="Unassembled WGS sequence"/>
</dbReference>
<dbReference type="AlphaFoldDB" id="A0A1R2B659"/>
<organism evidence="11 12">
    <name type="scientific">Stentor coeruleus</name>
    <dbReference type="NCBI Taxonomy" id="5963"/>
    <lineage>
        <taxon>Eukaryota</taxon>
        <taxon>Sar</taxon>
        <taxon>Alveolata</taxon>
        <taxon>Ciliophora</taxon>
        <taxon>Postciliodesmatophora</taxon>
        <taxon>Heterotrichea</taxon>
        <taxon>Heterotrichida</taxon>
        <taxon>Stentoridae</taxon>
        <taxon>Stentor</taxon>
    </lineage>
</organism>
<dbReference type="PANTHER" id="PTHR13466:SF0">
    <property type="entry name" value="SMP-LTD DOMAIN-CONTAINING PROTEIN"/>
    <property type="match status" value="1"/>
</dbReference>
<dbReference type="InterPro" id="IPR031468">
    <property type="entry name" value="SMP_LBD"/>
</dbReference>
<feature type="transmembrane region" description="Helical" evidence="9">
    <location>
        <begin position="7"/>
        <end position="22"/>
    </location>
</feature>
<dbReference type="GO" id="GO:0005789">
    <property type="term" value="C:endoplasmic reticulum membrane"/>
    <property type="evidence" value="ECO:0007669"/>
    <property type="project" value="UniProtKB-SubCell"/>
</dbReference>
<keyword evidence="2" id="KW-0813">Transport</keyword>
<evidence type="ECO:0000256" key="3">
    <source>
        <dbReference type="ARBA" id="ARBA00022692"/>
    </source>
</evidence>
<proteinExistence type="predicted"/>
<dbReference type="GO" id="GO:0006869">
    <property type="term" value="P:lipid transport"/>
    <property type="evidence" value="ECO:0007669"/>
    <property type="project" value="UniProtKB-KW"/>
</dbReference>
<keyword evidence="8 9" id="KW-0472">Membrane</keyword>
<dbReference type="CDD" id="cd21675">
    <property type="entry name" value="SMP_TEX2"/>
    <property type="match status" value="1"/>
</dbReference>
<reference evidence="11 12" key="1">
    <citation type="submission" date="2016-11" db="EMBL/GenBank/DDBJ databases">
        <title>The macronuclear genome of Stentor coeruleus: a giant cell with tiny introns.</title>
        <authorList>
            <person name="Slabodnick M."/>
            <person name="Ruby J.G."/>
            <person name="Reiff S.B."/>
            <person name="Swart E.C."/>
            <person name="Gosai S."/>
            <person name="Prabakaran S."/>
            <person name="Witkowska E."/>
            <person name="Larue G.E."/>
            <person name="Fisher S."/>
            <person name="Freeman R.M."/>
            <person name="Gunawardena J."/>
            <person name="Chu W."/>
            <person name="Stover N.A."/>
            <person name="Gregory B.D."/>
            <person name="Nowacki M."/>
            <person name="Derisi J."/>
            <person name="Roy S.W."/>
            <person name="Marshall W.F."/>
            <person name="Sood P."/>
        </authorList>
    </citation>
    <scope>NUCLEOTIDE SEQUENCE [LARGE SCALE GENOMIC DNA]</scope>
    <source>
        <strain evidence="11">WM001</strain>
    </source>
</reference>
<evidence type="ECO:0000256" key="2">
    <source>
        <dbReference type="ARBA" id="ARBA00022448"/>
    </source>
</evidence>
<evidence type="ECO:0000313" key="11">
    <source>
        <dbReference type="EMBL" id="OMJ72261.1"/>
    </source>
</evidence>
<keyword evidence="12" id="KW-1185">Reference proteome</keyword>
<comment type="caution">
    <text evidence="11">The sequence shown here is derived from an EMBL/GenBank/DDBJ whole genome shotgun (WGS) entry which is preliminary data.</text>
</comment>
<dbReference type="EMBL" id="MPUH01000916">
    <property type="protein sequence ID" value="OMJ72261.1"/>
    <property type="molecule type" value="Genomic_DNA"/>
</dbReference>
<accession>A0A1R2B659</accession>
<keyword evidence="6" id="KW-0445">Lipid transport</keyword>
<dbReference type="OrthoDB" id="26740at2759"/>
<feature type="domain" description="SMP-LTD" evidence="10">
    <location>
        <begin position="530"/>
        <end position="715"/>
    </location>
</feature>
<evidence type="ECO:0000256" key="9">
    <source>
        <dbReference type="SAM" id="Phobius"/>
    </source>
</evidence>
<evidence type="ECO:0000256" key="5">
    <source>
        <dbReference type="ARBA" id="ARBA00022989"/>
    </source>
</evidence>
<sequence length="725" mass="84919">MPSSNRAYYISAGLFLLTIIYSDFGRVFISSIIFTLLAQGAAVYYFTKIKVSRGFDDEDDESSATLQREQSEETSRMFVKFNNRRKSCIPCLCSTDNFKALCTGSEIIMNELHANLKDLIANDKNFAISLGKICDTPLLERLQQKQKNYLIDIYKTLKKLSEYCLEDCKELDESLLVGVKLIEKDIKKRLKDLSEKLKKSGENFYKQIENIRMYSEKVEKNKKNLEIAKSSYEQFSTRAENFETTLKYESKIKIITNKLSKNRHRVEITKDNISKESLIYLESAKKYYEEIIEINKMKGESHRSYIQCYLTTIQNIWKLSHDDLAKLAEETNPYNDLSSRSIILEDDTDRQSLKKPSEKYIEMKEAFQKLDKFIESYANLESENMKKFTNIFSNWHVCSSIGLDSAFFDFSHSMDIITENLQEFQKESDFIRSNIQTHVKSMSQYSELNEDVRTNLLSNFSDCRRLFLSILLSNYSEKIKMISTASRYFEALDDIKEMLSFNKESQIHNNFCPFYKEENVEQDAQISVSETENAQWLNNLLMVYVEEWRSSQKFQEYICKKVAKKLNKDNPKIIGNISVKNFKYDGPPPSVRDFFSKSSKEHDFNYQFWLTINGEVSFEMTMPIELMFFTFTITCIISITDLSGKIRLCYTSYSDDQSWYSFSEMPSLSLSIFPLVSEKYLNINQIPAIKWLIAKALDLKLKNYIYPKKRSVKIPKARAKRFQYP</sequence>
<protein>
    <recommendedName>
        <fullName evidence="10">SMP-LTD domain-containing protein</fullName>
    </recommendedName>
</protein>
<evidence type="ECO:0000313" key="12">
    <source>
        <dbReference type="Proteomes" id="UP000187209"/>
    </source>
</evidence>
<keyword evidence="5 9" id="KW-1133">Transmembrane helix</keyword>
<keyword evidence="3 9" id="KW-0812">Transmembrane</keyword>
<dbReference type="PANTHER" id="PTHR13466">
    <property type="entry name" value="TEX2 PROTEIN-RELATED"/>
    <property type="match status" value="1"/>
</dbReference>
<evidence type="ECO:0000256" key="7">
    <source>
        <dbReference type="ARBA" id="ARBA00023121"/>
    </source>
</evidence>
<evidence type="ECO:0000256" key="8">
    <source>
        <dbReference type="ARBA" id="ARBA00023136"/>
    </source>
</evidence>
<evidence type="ECO:0000259" key="10">
    <source>
        <dbReference type="PROSITE" id="PS51847"/>
    </source>
</evidence>
<dbReference type="PROSITE" id="PS51847">
    <property type="entry name" value="SMP"/>
    <property type="match status" value="1"/>
</dbReference>
<evidence type="ECO:0000256" key="4">
    <source>
        <dbReference type="ARBA" id="ARBA00022824"/>
    </source>
</evidence>
<comment type="subcellular location">
    <subcellularLocation>
        <location evidence="1">Endoplasmic reticulum membrane</location>
    </subcellularLocation>
</comment>